<dbReference type="GO" id="GO:0016020">
    <property type="term" value="C:membrane"/>
    <property type="evidence" value="ECO:0007669"/>
    <property type="project" value="TreeGrafter"/>
</dbReference>
<evidence type="ECO:0000259" key="2">
    <source>
        <dbReference type="Pfam" id="PF01757"/>
    </source>
</evidence>
<dbReference type="Proteomes" id="UP000315112">
    <property type="component" value="Unassembled WGS sequence"/>
</dbReference>
<dbReference type="EMBL" id="CP046904">
    <property type="protein sequence ID" value="QGZ42532.1"/>
    <property type="molecule type" value="Genomic_DNA"/>
</dbReference>
<reference evidence="3 6" key="3">
    <citation type="submission" date="2019-12" db="EMBL/GenBank/DDBJ databases">
        <title>Draft Genome Sequences of Six Type Strains of the Genus Massilia.</title>
        <authorList>
            <person name="Miess H."/>
            <person name="Frediansyah A."/>
            <person name="Goeker M."/>
            <person name="Gross H."/>
        </authorList>
    </citation>
    <scope>NUCLEOTIDE SEQUENCE [LARGE SCALE GENOMIC DNA]</scope>
    <source>
        <strain evidence="3 6">DSM 26639</strain>
    </source>
</reference>
<keyword evidence="6" id="KW-1185">Reference proteome</keyword>
<organism evidence="4 5">
    <name type="scientific">Pseudoduganella flava</name>
    <dbReference type="NCBI Taxonomy" id="871742"/>
    <lineage>
        <taxon>Bacteria</taxon>
        <taxon>Pseudomonadati</taxon>
        <taxon>Pseudomonadota</taxon>
        <taxon>Betaproteobacteria</taxon>
        <taxon>Burkholderiales</taxon>
        <taxon>Oxalobacteraceae</taxon>
        <taxon>Telluria group</taxon>
        <taxon>Pseudoduganella</taxon>
    </lineage>
</organism>
<proteinExistence type="predicted"/>
<dbReference type="PANTHER" id="PTHR23028">
    <property type="entry name" value="ACETYLTRANSFERASE"/>
    <property type="match status" value="1"/>
</dbReference>
<evidence type="ECO:0000256" key="1">
    <source>
        <dbReference type="SAM" id="Phobius"/>
    </source>
</evidence>
<dbReference type="InterPro" id="IPR050879">
    <property type="entry name" value="Acyltransferase_3"/>
</dbReference>
<dbReference type="EMBL" id="VLKW01000011">
    <property type="protein sequence ID" value="TWI43683.1"/>
    <property type="molecule type" value="Genomic_DNA"/>
</dbReference>
<feature type="transmembrane region" description="Helical" evidence="1">
    <location>
        <begin position="163"/>
        <end position="181"/>
    </location>
</feature>
<reference evidence="4 5" key="1">
    <citation type="journal article" date="2015" name="Stand. Genomic Sci.">
        <title>Genomic Encyclopedia of Bacterial and Archaeal Type Strains, Phase III: the genomes of soil and plant-associated and newly described type strains.</title>
        <authorList>
            <person name="Whitman W.B."/>
            <person name="Woyke T."/>
            <person name="Klenk H.P."/>
            <person name="Zhou Y."/>
            <person name="Lilburn T.G."/>
            <person name="Beck B.J."/>
            <person name="De Vos P."/>
            <person name="Vandamme P."/>
            <person name="Eisen J.A."/>
            <person name="Garrity G."/>
            <person name="Hugenholtz P."/>
            <person name="Kyrpides N.C."/>
        </authorList>
    </citation>
    <scope>NUCLEOTIDE SEQUENCE [LARGE SCALE GENOMIC DNA]</scope>
    <source>
        <strain evidence="4 5">CGMCC 1.10685</strain>
    </source>
</reference>
<evidence type="ECO:0000313" key="5">
    <source>
        <dbReference type="Proteomes" id="UP000315112"/>
    </source>
</evidence>
<dbReference type="InterPro" id="IPR002656">
    <property type="entry name" value="Acyl_transf_3_dom"/>
</dbReference>
<gene>
    <name evidence="3" type="ORF">GO485_28210</name>
    <name evidence="4" type="ORF">IP92_04736</name>
</gene>
<name>A0A562PH66_9BURK</name>
<feature type="transmembrane region" description="Helical" evidence="1">
    <location>
        <begin position="46"/>
        <end position="68"/>
    </location>
</feature>
<feature type="transmembrane region" description="Helical" evidence="1">
    <location>
        <begin position="12"/>
        <end position="34"/>
    </location>
</feature>
<feature type="transmembrane region" description="Helical" evidence="1">
    <location>
        <begin position="266"/>
        <end position="288"/>
    </location>
</feature>
<dbReference type="AlphaFoldDB" id="A0A562PH66"/>
<feature type="transmembrane region" description="Helical" evidence="1">
    <location>
        <begin position="89"/>
        <end position="106"/>
    </location>
</feature>
<keyword evidence="1" id="KW-0472">Membrane</keyword>
<evidence type="ECO:0000313" key="3">
    <source>
        <dbReference type="EMBL" id="QGZ42532.1"/>
    </source>
</evidence>
<dbReference type="Proteomes" id="UP000437862">
    <property type="component" value="Chromosome"/>
</dbReference>
<dbReference type="PANTHER" id="PTHR23028:SF53">
    <property type="entry name" value="ACYL_TRANSF_3 DOMAIN-CONTAINING PROTEIN"/>
    <property type="match status" value="1"/>
</dbReference>
<evidence type="ECO:0000313" key="4">
    <source>
        <dbReference type="EMBL" id="TWI43683.1"/>
    </source>
</evidence>
<dbReference type="OrthoDB" id="9814807at2"/>
<feature type="transmembrane region" description="Helical" evidence="1">
    <location>
        <begin position="201"/>
        <end position="221"/>
    </location>
</feature>
<dbReference type="Pfam" id="PF01757">
    <property type="entry name" value="Acyl_transf_3"/>
    <property type="match status" value="1"/>
</dbReference>
<feature type="transmembrane region" description="Helical" evidence="1">
    <location>
        <begin position="135"/>
        <end position="156"/>
    </location>
</feature>
<evidence type="ECO:0000313" key="6">
    <source>
        <dbReference type="Proteomes" id="UP000437862"/>
    </source>
</evidence>
<protein>
    <submittedName>
        <fullName evidence="3">Acyltransferase family protein</fullName>
    </submittedName>
    <submittedName>
        <fullName evidence="4">Peptidoglycan/LPS O-acetylase OafA/YrhL</fullName>
    </submittedName>
</protein>
<feature type="transmembrane region" description="Helical" evidence="1">
    <location>
        <begin position="331"/>
        <end position="349"/>
    </location>
</feature>
<keyword evidence="3" id="KW-0808">Transferase</keyword>
<sequence length="375" mass="41049">MRPMHRTSSRQCGLDTLRAFAIVLVFANHYMGFVTQRPTFGFVSEIGWAGVDLFFALSGYLIGNQILAGLRTGTFSLPRFAARRLLRTLPNYYVVLALYAFWPPFADSGRHAPWWQYLTFTLNLDLKPGTRFSHAWSLCVEEQFYFALPLLAVLVARLRGAVTAGWLLLAAGLAAGMLLRHQGWQAAHPPAWGNGAFYTEVYYATLCRFDELLAGVALAMLRQCHAPLWARLTAYGNWTLAAGIAVTAFAFRLFLDDHFGHAVTVFGYPLLAAGCALLVLAALSPASLLARVRVPGAASIAVWSYAIYLTHKQLCILLAKSGIDANAPSGIALLAGASVLAGWLLYRVVETPFMLLRERYVPAVKAQPLPVAQAA</sequence>
<keyword evidence="1" id="KW-1133">Transmembrane helix</keyword>
<feature type="domain" description="Acyltransferase 3" evidence="2">
    <location>
        <begin position="13"/>
        <end position="347"/>
    </location>
</feature>
<dbReference type="GO" id="GO:0016747">
    <property type="term" value="F:acyltransferase activity, transferring groups other than amino-acyl groups"/>
    <property type="evidence" value="ECO:0007669"/>
    <property type="project" value="InterPro"/>
</dbReference>
<keyword evidence="1" id="KW-0812">Transmembrane</keyword>
<reference evidence="4" key="2">
    <citation type="submission" date="2019-07" db="EMBL/GenBank/DDBJ databases">
        <authorList>
            <person name="Whitman W."/>
            <person name="Huntemann M."/>
            <person name="Clum A."/>
            <person name="Pillay M."/>
            <person name="Palaniappan K."/>
            <person name="Varghese N."/>
            <person name="Mikhailova N."/>
            <person name="Stamatis D."/>
            <person name="Reddy T."/>
            <person name="Daum C."/>
            <person name="Shapiro N."/>
            <person name="Ivanova N."/>
            <person name="Kyrpides N."/>
            <person name="Woyke T."/>
        </authorList>
    </citation>
    <scope>NUCLEOTIDE SEQUENCE</scope>
    <source>
        <strain evidence="4">CGMCC 1.10685</strain>
    </source>
</reference>
<accession>A0A562PH66</accession>
<keyword evidence="3" id="KW-0012">Acyltransferase</keyword>
<feature type="transmembrane region" description="Helical" evidence="1">
    <location>
        <begin position="233"/>
        <end position="254"/>
    </location>
</feature>